<dbReference type="Pfam" id="PF07690">
    <property type="entry name" value="MFS_1"/>
    <property type="match status" value="1"/>
</dbReference>
<dbReference type="PANTHER" id="PTHR42718:SF49">
    <property type="entry name" value="EXPORT PROTEIN"/>
    <property type="match status" value="1"/>
</dbReference>
<keyword evidence="6" id="KW-0732">Signal</keyword>
<evidence type="ECO:0000259" key="7">
    <source>
        <dbReference type="PROSITE" id="PS50850"/>
    </source>
</evidence>
<feature type="transmembrane region" description="Helical" evidence="5">
    <location>
        <begin position="384"/>
        <end position="401"/>
    </location>
</feature>
<accession>A0A1U7DB31</accession>
<feature type="transmembrane region" description="Helical" evidence="5">
    <location>
        <begin position="248"/>
        <end position="269"/>
    </location>
</feature>
<keyword evidence="4 5" id="KW-0472">Membrane</keyword>
<feature type="signal peptide" evidence="6">
    <location>
        <begin position="1"/>
        <end position="20"/>
    </location>
</feature>
<sequence precursor="true">MIIALATLVSLATFSAPLTALEAMTASLSLSSAEQAWVMSAMPLGCAVGLLSAGALGDTLGRRRTFVGGLVLMALASVAAALSPTGFMLIIARVVQGLGSAGVMACGLGLLGQVYHGAARQRAAAIWAAGLGGGAASGPVLTAMLLPVGDWMAAHWLLAVVSGVLAVQSEKLPESARIPHRVDIAGSILLMIGLSCLLAALTELRMGLTATVVALVGIAVVALCIFVRIERRVSNPILRLDLFGHAPFIGATLAALASGAGVLSLMSLVPTFLERGIGLDPFAASLITLAWSGVTVIAAVGARYLPQGLTPRAQVYLAILGCALGQLLLLLSWDGMSWWVVLPGLLVAGMANGILNAALGHAAVESVPPERSTMGSAANNTARYIGSALGIALVSVLIASSREGDFFTHWHQAVLATSLMSLLGLLAMVLLNRQDQRQAA</sequence>
<name>A0A1U7DB31_9RHOB</name>
<dbReference type="SUPFAM" id="SSF103473">
    <property type="entry name" value="MFS general substrate transporter"/>
    <property type="match status" value="1"/>
</dbReference>
<feature type="transmembrane region" description="Helical" evidence="5">
    <location>
        <begin position="69"/>
        <end position="92"/>
    </location>
</feature>
<feature type="transmembrane region" description="Helical" evidence="5">
    <location>
        <begin position="182"/>
        <end position="201"/>
    </location>
</feature>
<feature type="transmembrane region" description="Helical" evidence="5">
    <location>
        <begin position="314"/>
        <end position="333"/>
    </location>
</feature>
<feature type="transmembrane region" description="Helical" evidence="5">
    <location>
        <begin position="413"/>
        <end position="431"/>
    </location>
</feature>
<comment type="subcellular location">
    <subcellularLocation>
        <location evidence="1">Membrane</location>
        <topology evidence="1">Multi-pass membrane protein</topology>
    </subcellularLocation>
</comment>
<dbReference type="PROSITE" id="PS50850">
    <property type="entry name" value="MFS"/>
    <property type="match status" value="1"/>
</dbReference>
<feature type="domain" description="Major facilitator superfamily (MFS) profile" evidence="7">
    <location>
        <begin position="1"/>
        <end position="436"/>
    </location>
</feature>
<dbReference type="InterPro" id="IPR011701">
    <property type="entry name" value="MFS"/>
</dbReference>
<evidence type="ECO:0000256" key="1">
    <source>
        <dbReference type="ARBA" id="ARBA00004141"/>
    </source>
</evidence>
<feature type="transmembrane region" description="Helical" evidence="5">
    <location>
        <begin position="207"/>
        <end position="227"/>
    </location>
</feature>
<dbReference type="AlphaFoldDB" id="A0A1U7DB31"/>
<dbReference type="Gene3D" id="1.20.1720.10">
    <property type="entry name" value="Multidrug resistance protein D"/>
    <property type="match status" value="1"/>
</dbReference>
<feature type="transmembrane region" description="Helical" evidence="5">
    <location>
        <begin position="36"/>
        <end position="57"/>
    </location>
</feature>
<protein>
    <submittedName>
        <fullName evidence="8">Arabinose efflux permease family protein</fullName>
    </submittedName>
</protein>
<feature type="transmembrane region" description="Helical" evidence="5">
    <location>
        <begin position="98"/>
        <end position="118"/>
    </location>
</feature>
<dbReference type="InterPro" id="IPR036259">
    <property type="entry name" value="MFS_trans_sf"/>
</dbReference>
<evidence type="ECO:0000313" key="8">
    <source>
        <dbReference type="EMBL" id="APX25328.1"/>
    </source>
</evidence>
<feature type="transmembrane region" description="Helical" evidence="5">
    <location>
        <begin position="339"/>
        <end position="364"/>
    </location>
</feature>
<dbReference type="EMBL" id="CP014796">
    <property type="protein sequence ID" value="APX25328.1"/>
    <property type="molecule type" value="Genomic_DNA"/>
</dbReference>
<keyword evidence="2 5" id="KW-0812">Transmembrane</keyword>
<feature type="chain" id="PRO_5013024638" evidence="6">
    <location>
        <begin position="21"/>
        <end position="440"/>
    </location>
</feature>
<evidence type="ECO:0000256" key="3">
    <source>
        <dbReference type="ARBA" id="ARBA00022989"/>
    </source>
</evidence>
<gene>
    <name evidence="8" type="ORF">Ga0080559_TMP4532</name>
</gene>
<dbReference type="STRING" id="1229727.Ga0080559_TMP4532"/>
<evidence type="ECO:0000313" key="9">
    <source>
        <dbReference type="Proteomes" id="UP000186559"/>
    </source>
</evidence>
<feature type="transmembrane region" description="Helical" evidence="5">
    <location>
        <begin position="125"/>
        <end position="146"/>
    </location>
</feature>
<dbReference type="KEGG" id="tpro:Ga0080559_TMP4532"/>
<dbReference type="PANTHER" id="PTHR42718">
    <property type="entry name" value="MAJOR FACILITATOR SUPERFAMILY MULTIDRUG TRANSPORTER MFSC"/>
    <property type="match status" value="1"/>
</dbReference>
<dbReference type="Proteomes" id="UP000186559">
    <property type="component" value="Chromosome"/>
</dbReference>
<dbReference type="InterPro" id="IPR020846">
    <property type="entry name" value="MFS_dom"/>
</dbReference>
<proteinExistence type="predicted"/>
<feature type="transmembrane region" description="Helical" evidence="5">
    <location>
        <begin position="281"/>
        <end position="302"/>
    </location>
</feature>
<dbReference type="GO" id="GO:0016020">
    <property type="term" value="C:membrane"/>
    <property type="evidence" value="ECO:0007669"/>
    <property type="project" value="UniProtKB-SubCell"/>
</dbReference>
<organism evidence="8 9">
    <name type="scientific">Salipiger profundus</name>
    <dbReference type="NCBI Taxonomy" id="1229727"/>
    <lineage>
        <taxon>Bacteria</taxon>
        <taxon>Pseudomonadati</taxon>
        <taxon>Pseudomonadota</taxon>
        <taxon>Alphaproteobacteria</taxon>
        <taxon>Rhodobacterales</taxon>
        <taxon>Roseobacteraceae</taxon>
        <taxon>Salipiger</taxon>
    </lineage>
</organism>
<evidence type="ECO:0000256" key="2">
    <source>
        <dbReference type="ARBA" id="ARBA00022692"/>
    </source>
</evidence>
<keyword evidence="3 5" id="KW-1133">Transmembrane helix</keyword>
<evidence type="ECO:0000256" key="4">
    <source>
        <dbReference type="ARBA" id="ARBA00023136"/>
    </source>
</evidence>
<evidence type="ECO:0000256" key="5">
    <source>
        <dbReference type="SAM" id="Phobius"/>
    </source>
</evidence>
<keyword evidence="9" id="KW-1185">Reference proteome</keyword>
<reference evidence="8 9" key="1">
    <citation type="submission" date="2016-03" db="EMBL/GenBank/DDBJ databases">
        <title>Deep-sea bacteria in the southern Pacific.</title>
        <authorList>
            <person name="Tang K."/>
        </authorList>
    </citation>
    <scope>NUCLEOTIDE SEQUENCE [LARGE SCALE GENOMIC DNA]</scope>
    <source>
        <strain evidence="8 9">JLT2016</strain>
    </source>
</reference>
<evidence type="ECO:0000256" key="6">
    <source>
        <dbReference type="SAM" id="SignalP"/>
    </source>
</evidence>
<feature type="transmembrane region" description="Helical" evidence="5">
    <location>
        <begin position="152"/>
        <end position="170"/>
    </location>
</feature>
<dbReference type="GO" id="GO:0022857">
    <property type="term" value="F:transmembrane transporter activity"/>
    <property type="evidence" value="ECO:0007669"/>
    <property type="project" value="InterPro"/>
</dbReference>
<dbReference type="Gene3D" id="1.20.1250.20">
    <property type="entry name" value="MFS general substrate transporter like domains"/>
    <property type="match status" value="1"/>
</dbReference>